<dbReference type="Proteomes" id="UP000198307">
    <property type="component" value="Unassembled WGS sequence"/>
</dbReference>
<keyword evidence="1" id="KW-1133">Transmembrane helix</keyword>
<name>A0A239PWZ5_9RHOB</name>
<organism evidence="2 3">
    <name type="scientific">Paracoccus seriniphilus</name>
    <dbReference type="NCBI Taxonomy" id="184748"/>
    <lineage>
        <taxon>Bacteria</taxon>
        <taxon>Pseudomonadati</taxon>
        <taxon>Pseudomonadota</taxon>
        <taxon>Alphaproteobacteria</taxon>
        <taxon>Rhodobacterales</taxon>
        <taxon>Paracoccaceae</taxon>
        <taxon>Paracoccus</taxon>
    </lineage>
</organism>
<feature type="transmembrane region" description="Helical" evidence="1">
    <location>
        <begin position="32"/>
        <end position="49"/>
    </location>
</feature>
<keyword evidence="3" id="KW-1185">Reference proteome</keyword>
<reference evidence="2 3" key="1">
    <citation type="submission" date="2017-07" db="EMBL/GenBank/DDBJ databases">
        <authorList>
            <person name="Sun Z.S."/>
            <person name="Albrecht U."/>
            <person name="Echele G."/>
            <person name="Lee C.C."/>
        </authorList>
    </citation>
    <scope>NUCLEOTIDE SEQUENCE [LARGE SCALE GENOMIC DNA]</scope>
    <source>
        <strain evidence="2 3">DSM 14827</strain>
    </source>
</reference>
<feature type="transmembrane region" description="Helical" evidence="1">
    <location>
        <begin position="6"/>
        <end position="25"/>
    </location>
</feature>
<dbReference type="EMBL" id="FZQB01000007">
    <property type="protein sequence ID" value="SNT74456.1"/>
    <property type="molecule type" value="Genomic_DNA"/>
</dbReference>
<keyword evidence="1" id="KW-0812">Transmembrane</keyword>
<evidence type="ECO:0000256" key="1">
    <source>
        <dbReference type="SAM" id="Phobius"/>
    </source>
</evidence>
<gene>
    <name evidence="2" type="ORF">SAMN05444959_107173</name>
</gene>
<dbReference type="AlphaFoldDB" id="A0A239PWZ5"/>
<accession>A0A239PWZ5</accession>
<keyword evidence="1" id="KW-0472">Membrane</keyword>
<protein>
    <submittedName>
        <fullName evidence="2">Uncharacterized protein</fullName>
    </submittedName>
</protein>
<evidence type="ECO:0000313" key="3">
    <source>
        <dbReference type="Proteomes" id="UP000198307"/>
    </source>
</evidence>
<evidence type="ECO:0000313" key="2">
    <source>
        <dbReference type="EMBL" id="SNT74456.1"/>
    </source>
</evidence>
<dbReference type="RefSeq" id="WP_089344578.1">
    <property type="nucleotide sequence ID" value="NZ_CP067129.1"/>
</dbReference>
<sequence>MSDYLLLGGVALCAVSIVLAVIQLLRTEPPRAAVITLIVGIVLIFAGAYCNPDPFQPQDILSAWARITAEATGTAP</sequence>
<dbReference type="OrthoDB" id="7776983at2"/>
<proteinExistence type="predicted"/>